<evidence type="ECO:0000313" key="1">
    <source>
        <dbReference type="EMBL" id="MFD2115664.1"/>
    </source>
</evidence>
<comment type="caution">
    <text evidence="1">The sequence shown here is derived from an EMBL/GenBank/DDBJ whole genome shotgun (WGS) entry which is preliminary data.</text>
</comment>
<accession>A0ABW4YJH1</accession>
<dbReference type="Proteomes" id="UP001597362">
    <property type="component" value="Unassembled WGS sequence"/>
</dbReference>
<dbReference type="EMBL" id="JBHUHO010000024">
    <property type="protein sequence ID" value="MFD2115664.1"/>
    <property type="molecule type" value="Genomic_DNA"/>
</dbReference>
<gene>
    <name evidence="1" type="ORF">ACFSJH_07975</name>
</gene>
<dbReference type="RefSeq" id="WP_377771051.1">
    <property type="nucleotide sequence ID" value="NZ_JBHUHO010000024.1"/>
</dbReference>
<reference evidence="2" key="1">
    <citation type="journal article" date="2019" name="Int. J. Syst. Evol. Microbiol.">
        <title>The Global Catalogue of Microorganisms (GCM) 10K type strain sequencing project: providing services to taxonomists for standard genome sequencing and annotation.</title>
        <authorList>
            <consortium name="The Broad Institute Genomics Platform"/>
            <consortium name="The Broad Institute Genome Sequencing Center for Infectious Disease"/>
            <person name="Wu L."/>
            <person name="Ma J."/>
        </authorList>
    </citation>
    <scope>NUCLEOTIDE SEQUENCE [LARGE SCALE GENOMIC DNA]</scope>
    <source>
        <strain evidence="2">GH52</strain>
    </source>
</reference>
<sequence length="67" mass="7358">MDEQSVACLFDRYYRGTSTDTPTGSTGLGMANNGPYDDTCAADKLLSDVQHPAGLLRLHQEYCFLLI</sequence>
<name>A0ABW4YJH1_9BACL</name>
<organism evidence="1 2">
    <name type="scientific">Paenibacillus yanchengensis</name>
    <dbReference type="NCBI Taxonomy" id="2035833"/>
    <lineage>
        <taxon>Bacteria</taxon>
        <taxon>Bacillati</taxon>
        <taxon>Bacillota</taxon>
        <taxon>Bacilli</taxon>
        <taxon>Bacillales</taxon>
        <taxon>Paenibacillaceae</taxon>
        <taxon>Paenibacillus</taxon>
    </lineage>
</organism>
<protein>
    <submittedName>
        <fullName evidence="1">Uncharacterized protein</fullName>
    </submittedName>
</protein>
<proteinExistence type="predicted"/>
<evidence type="ECO:0000313" key="2">
    <source>
        <dbReference type="Proteomes" id="UP001597362"/>
    </source>
</evidence>
<keyword evidence="2" id="KW-1185">Reference proteome</keyword>